<feature type="compositionally biased region" description="Basic and acidic residues" evidence="1">
    <location>
        <begin position="60"/>
        <end position="69"/>
    </location>
</feature>
<accession>A0ABQ4WY59</accession>
<sequence>MADDDQDMEMCDDTEFLERVVQATEAAVSTQQQQQLFRPPPPISFIRDSGYDRSSGNDETPNRRERSEKTSPSYVKCVWLKKNKQTNANLNKGSGIGEYVWKDVTMLKAKLLETRAKLLLTGGYFDYGEEGKIATLHEEAQKLHIVRGDGIVIPCDDVRHFGDDVTSSRLKEVVEDPAGRRRRN</sequence>
<protein>
    <submittedName>
        <fullName evidence="2">Uncharacterized protein</fullName>
    </submittedName>
</protein>
<keyword evidence="3" id="KW-1185">Reference proteome</keyword>
<comment type="caution">
    <text evidence="2">The sequence shown here is derived from an EMBL/GenBank/DDBJ whole genome shotgun (WGS) entry which is preliminary data.</text>
</comment>
<gene>
    <name evidence="2" type="ORF">Tco_0652564</name>
</gene>
<organism evidence="2 3">
    <name type="scientific">Tanacetum coccineum</name>
    <dbReference type="NCBI Taxonomy" id="301880"/>
    <lineage>
        <taxon>Eukaryota</taxon>
        <taxon>Viridiplantae</taxon>
        <taxon>Streptophyta</taxon>
        <taxon>Embryophyta</taxon>
        <taxon>Tracheophyta</taxon>
        <taxon>Spermatophyta</taxon>
        <taxon>Magnoliopsida</taxon>
        <taxon>eudicotyledons</taxon>
        <taxon>Gunneridae</taxon>
        <taxon>Pentapetalae</taxon>
        <taxon>asterids</taxon>
        <taxon>campanulids</taxon>
        <taxon>Asterales</taxon>
        <taxon>Asteraceae</taxon>
        <taxon>Asteroideae</taxon>
        <taxon>Anthemideae</taxon>
        <taxon>Anthemidinae</taxon>
        <taxon>Tanacetum</taxon>
    </lineage>
</organism>
<evidence type="ECO:0000313" key="2">
    <source>
        <dbReference type="EMBL" id="GJS57780.1"/>
    </source>
</evidence>
<proteinExistence type="predicted"/>
<name>A0ABQ4WY59_9ASTR</name>
<feature type="region of interest" description="Disordered" evidence="1">
    <location>
        <begin position="27"/>
        <end position="70"/>
    </location>
</feature>
<dbReference type="EMBL" id="BQNB010009032">
    <property type="protein sequence ID" value="GJS57780.1"/>
    <property type="molecule type" value="Genomic_DNA"/>
</dbReference>
<evidence type="ECO:0000256" key="1">
    <source>
        <dbReference type="SAM" id="MobiDB-lite"/>
    </source>
</evidence>
<reference evidence="2" key="1">
    <citation type="journal article" date="2022" name="Int. J. Mol. Sci.">
        <title>Draft Genome of Tanacetum Coccineum: Genomic Comparison of Closely Related Tanacetum-Family Plants.</title>
        <authorList>
            <person name="Yamashiro T."/>
            <person name="Shiraishi A."/>
            <person name="Nakayama K."/>
            <person name="Satake H."/>
        </authorList>
    </citation>
    <scope>NUCLEOTIDE SEQUENCE</scope>
</reference>
<evidence type="ECO:0000313" key="3">
    <source>
        <dbReference type="Proteomes" id="UP001151760"/>
    </source>
</evidence>
<dbReference type="Proteomes" id="UP001151760">
    <property type="component" value="Unassembled WGS sequence"/>
</dbReference>
<reference evidence="2" key="2">
    <citation type="submission" date="2022-01" db="EMBL/GenBank/DDBJ databases">
        <authorList>
            <person name="Yamashiro T."/>
            <person name="Shiraishi A."/>
            <person name="Satake H."/>
            <person name="Nakayama K."/>
        </authorList>
    </citation>
    <scope>NUCLEOTIDE SEQUENCE</scope>
</reference>